<dbReference type="STRING" id="1297742.A176_006930"/>
<protein>
    <recommendedName>
        <fullName evidence="1">DUF6285 domain-containing protein</fullName>
    </recommendedName>
</protein>
<dbReference type="EMBL" id="CP012109">
    <property type="protein sequence ID" value="AKQ70018.1"/>
    <property type="molecule type" value="Genomic_DNA"/>
</dbReference>
<dbReference type="PATRIC" id="fig|1297742.4.peg.7029"/>
<name>A0A0H4X7Y0_9BACT</name>
<dbReference type="InterPro" id="IPR046252">
    <property type="entry name" value="DUF6285"/>
</dbReference>
<dbReference type="Pfam" id="PF19802">
    <property type="entry name" value="DUF6285"/>
    <property type="match status" value="1"/>
</dbReference>
<dbReference type="AlphaFoldDB" id="A0A0H4X7Y0"/>
<dbReference type="Proteomes" id="UP000009026">
    <property type="component" value="Chromosome"/>
</dbReference>
<dbReference type="KEGG" id="mym:A176_006930"/>
<dbReference type="OrthoDB" id="8480752at2"/>
<sequence>MRERPDGAELLAVAREVLLKELLPSLPGDKAYSARMIANAMGIAERQLRCGDGPQDVERKALSALLGRDGELTALLREFAARIRQGQFDDSAKARELLWASTVQRVRESAPKALVDEDRASSVR</sequence>
<dbReference type="eggNOG" id="ENOG5033DQH">
    <property type="taxonomic scope" value="Bacteria"/>
</dbReference>
<accession>A0A0H4X7Y0</accession>
<dbReference type="RefSeq" id="WP_002637745.1">
    <property type="nucleotide sequence ID" value="NZ_CP012109.1"/>
</dbReference>
<organism evidence="2 3">
    <name type="scientific">Pseudomyxococcus hansupus</name>
    <dbReference type="NCBI Taxonomy" id="1297742"/>
    <lineage>
        <taxon>Bacteria</taxon>
        <taxon>Pseudomonadati</taxon>
        <taxon>Myxococcota</taxon>
        <taxon>Myxococcia</taxon>
        <taxon>Myxococcales</taxon>
        <taxon>Cystobacterineae</taxon>
        <taxon>Myxococcaceae</taxon>
        <taxon>Pseudomyxococcus</taxon>
    </lineage>
</organism>
<gene>
    <name evidence="2" type="ORF">A176_006930</name>
</gene>
<evidence type="ECO:0000259" key="1">
    <source>
        <dbReference type="Pfam" id="PF19802"/>
    </source>
</evidence>
<proteinExistence type="predicted"/>
<reference evidence="2 3" key="1">
    <citation type="journal article" date="2016" name="PLoS ONE">
        <title>Complete Genome Sequence and Comparative Genomics of a Novel Myxobacterium Myxococcus hansupus.</title>
        <authorList>
            <person name="Sharma G."/>
            <person name="Narwani T."/>
            <person name="Subramanian S."/>
        </authorList>
    </citation>
    <scope>NUCLEOTIDE SEQUENCE [LARGE SCALE GENOMIC DNA]</scope>
    <source>
        <strain evidence="3">mixupus</strain>
    </source>
</reference>
<evidence type="ECO:0000313" key="2">
    <source>
        <dbReference type="EMBL" id="AKQ70018.1"/>
    </source>
</evidence>
<evidence type="ECO:0000313" key="3">
    <source>
        <dbReference type="Proteomes" id="UP000009026"/>
    </source>
</evidence>
<feature type="domain" description="DUF6285" evidence="1">
    <location>
        <begin position="24"/>
        <end position="112"/>
    </location>
</feature>
<keyword evidence="3" id="KW-1185">Reference proteome</keyword>